<keyword evidence="4" id="KW-1185">Reference proteome</keyword>
<evidence type="ECO:0000313" key="3">
    <source>
        <dbReference type="EnsemblMetazoa" id="G2163.3:cds"/>
    </source>
</evidence>
<organism evidence="3 4">
    <name type="scientific">Magallana gigas</name>
    <name type="common">Pacific oyster</name>
    <name type="synonym">Crassostrea gigas</name>
    <dbReference type="NCBI Taxonomy" id="29159"/>
    <lineage>
        <taxon>Eukaryota</taxon>
        <taxon>Metazoa</taxon>
        <taxon>Spiralia</taxon>
        <taxon>Lophotrochozoa</taxon>
        <taxon>Mollusca</taxon>
        <taxon>Bivalvia</taxon>
        <taxon>Autobranchia</taxon>
        <taxon>Pteriomorphia</taxon>
        <taxon>Ostreida</taxon>
        <taxon>Ostreoidea</taxon>
        <taxon>Ostreidae</taxon>
        <taxon>Magallana</taxon>
    </lineage>
</organism>
<dbReference type="PANTHER" id="PTHR32019:SF2">
    <property type="entry name" value="R3H DOMAIN-CONTAINING PROTEIN 4"/>
    <property type="match status" value="1"/>
</dbReference>
<feature type="region of interest" description="Disordered" evidence="1">
    <location>
        <begin position="27"/>
        <end position="63"/>
    </location>
</feature>
<protein>
    <recommendedName>
        <fullName evidence="2">R3H-associated N-terminal domain-containing protein</fullName>
    </recommendedName>
</protein>
<dbReference type="GO" id="GO:0003676">
    <property type="term" value="F:nucleic acid binding"/>
    <property type="evidence" value="ECO:0007669"/>
    <property type="project" value="InterPro"/>
</dbReference>
<dbReference type="Pfam" id="PF13902">
    <property type="entry name" value="R3H-assoc"/>
    <property type="match status" value="1"/>
</dbReference>
<evidence type="ECO:0000313" key="4">
    <source>
        <dbReference type="Proteomes" id="UP000005408"/>
    </source>
</evidence>
<dbReference type="SUPFAM" id="SSF82708">
    <property type="entry name" value="R3H domain"/>
    <property type="match status" value="1"/>
</dbReference>
<dbReference type="PANTHER" id="PTHR32019">
    <property type="entry name" value="R3H DOMAIN-CONTAINING PROTEIN 4"/>
    <property type="match status" value="1"/>
</dbReference>
<evidence type="ECO:0000259" key="2">
    <source>
        <dbReference type="Pfam" id="PF13902"/>
    </source>
</evidence>
<reference evidence="3" key="1">
    <citation type="submission" date="2022-08" db="UniProtKB">
        <authorList>
            <consortium name="EnsemblMetazoa"/>
        </authorList>
    </citation>
    <scope>IDENTIFICATION</scope>
    <source>
        <strain evidence="3">05x7-T-G4-1.051#20</strain>
    </source>
</reference>
<dbReference type="InterPro" id="IPR036867">
    <property type="entry name" value="R3H_dom_sf"/>
</dbReference>
<dbReference type="AlphaFoldDB" id="A0A8W8K4L9"/>
<name>A0A8W8K4L9_MAGGI</name>
<feature type="domain" description="R3H-associated N-terminal" evidence="2">
    <location>
        <begin position="58"/>
        <end position="203"/>
    </location>
</feature>
<sequence>MGVTKNKRNLFYFGIIEDELEHLEDNLESEDEEVAERQRKLRKGRRAGYHGSSSSINAMGRKRMGANKARRVENLRHLLALAEKEDSIDLDFDIFEPSMSAFAELFNEKEKMQFVLGSSEGGSVCLQVWNEFVNSSEEEQERIISGRSLPDTILEEEEEGEEGFQMVDRMQGDKTDKRKYHPSYSAEECFQRIDKKIRVHLKKKHVPLELLSKLEENVIEFFQAWPDSVYVQCLNGGFERMMMHGVCQYLDLQSKSIENNGQRQTQVENFHPVFIPPTILLSSYLQRSLS</sequence>
<dbReference type="InterPro" id="IPR025952">
    <property type="entry name" value="R3H-assoc_dom"/>
</dbReference>
<dbReference type="InterPro" id="IPR039629">
    <property type="entry name" value="R3HDM4"/>
</dbReference>
<dbReference type="Proteomes" id="UP000005408">
    <property type="component" value="Unassembled WGS sequence"/>
</dbReference>
<proteinExistence type="predicted"/>
<feature type="compositionally biased region" description="Basic residues" evidence="1">
    <location>
        <begin position="39"/>
        <end position="48"/>
    </location>
</feature>
<dbReference type="EnsemblMetazoa" id="G2163.3">
    <property type="protein sequence ID" value="G2163.3:cds"/>
    <property type="gene ID" value="G2163"/>
</dbReference>
<accession>A0A8W8K4L9</accession>
<evidence type="ECO:0000256" key="1">
    <source>
        <dbReference type="SAM" id="MobiDB-lite"/>
    </source>
</evidence>